<evidence type="ECO:0000313" key="9">
    <source>
        <dbReference type="Proteomes" id="UP000095282"/>
    </source>
</evidence>
<feature type="coiled-coil region" evidence="6">
    <location>
        <begin position="230"/>
        <end position="257"/>
    </location>
</feature>
<name>A0A1I7TQU1_9PELO</name>
<protein>
    <submittedName>
        <fullName evidence="10">SMC_N domain-containing protein</fullName>
    </submittedName>
</protein>
<dbReference type="WBParaSite" id="Csp11.Scaffold629.g10853.t2">
    <property type="protein sequence ID" value="Csp11.Scaffold629.g10853.t2"/>
    <property type="gene ID" value="Csp11.Scaffold629.g10853"/>
</dbReference>
<evidence type="ECO:0000259" key="8">
    <source>
        <dbReference type="Pfam" id="PF02463"/>
    </source>
</evidence>
<evidence type="ECO:0000256" key="7">
    <source>
        <dbReference type="SAM" id="MobiDB-lite"/>
    </source>
</evidence>
<evidence type="ECO:0000256" key="1">
    <source>
        <dbReference type="ARBA" id="ARBA00004123"/>
    </source>
</evidence>
<accession>A0A1I7TQU1</accession>
<dbReference type="Gene3D" id="3.30.70.1620">
    <property type="match status" value="1"/>
</dbReference>
<comment type="subcellular location">
    <subcellularLocation>
        <location evidence="1">Nucleus</location>
    </subcellularLocation>
</comment>
<evidence type="ECO:0000256" key="6">
    <source>
        <dbReference type="SAM" id="Coils"/>
    </source>
</evidence>
<dbReference type="InterPro" id="IPR003395">
    <property type="entry name" value="RecF/RecN/SMC_N"/>
</dbReference>
<dbReference type="GO" id="GO:0007076">
    <property type="term" value="P:mitotic chromosome condensation"/>
    <property type="evidence" value="ECO:0007669"/>
    <property type="project" value="TreeGrafter"/>
</dbReference>
<dbReference type="STRING" id="1561998.A0A1I7TQU1"/>
<keyword evidence="9" id="KW-1185">Reference proteome</keyword>
<feature type="compositionally biased region" description="Basic and acidic residues" evidence="7">
    <location>
        <begin position="94"/>
        <end position="103"/>
    </location>
</feature>
<evidence type="ECO:0000256" key="4">
    <source>
        <dbReference type="ARBA" id="ARBA00023054"/>
    </source>
</evidence>
<feature type="region of interest" description="Disordered" evidence="7">
    <location>
        <begin position="679"/>
        <end position="704"/>
    </location>
</feature>
<dbReference type="SUPFAM" id="SSF75553">
    <property type="entry name" value="Smc hinge domain"/>
    <property type="match status" value="1"/>
</dbReference>
<dbReference type="PANTHER" id="PTHR18937">
    <property type="entry name" value="STRUCTURAL MAINTENANCE OF CHROMOSOMES SMC FAMILY MEMBER"/>
    <property type="match status" value="1"/>
</dbReference>
<dbReference type="GO" id="GO:0005524">
    <property type="term" value="F:ATP binding"/>
    <property type="evidence" value="ECO:0007669"/>
    <property type="project" value="UniProtKB-KW"/>
</dbReference>
<keyword evidence="2" id="KW-0547">Nucleotide-binding</keyword>
<dbReference type="InterPro" id="IPR036277">
    <property type="entry name" value="SMC_hinge_sf"/>
</dbReference>
<evidence type="ECO:0000313" key="10">
    <source>
        <dbReference type="WBParaSite" id="Csp11.Scaffold629.g10853.t2"/>
    </source>
</evidence>
<dbReference type="eggNOG" id="KOG0996">
    <property type="taxonomic scope" value="Eukaryota"/>
</dbReference>
<keyword evidence="4 6" id="KW-0175">Coiled coil</keyword>
<dbReference type="InterPro" id="IPR027417">
    <property type="entry name" value="P-loop_NTPase"/>
</dbReference>
<dbReference type="PANTHER" id="PTHR18937:SF172">
    <property type="entry name" value="STRUCTURAL MAINTENANCE OF CHROMOSOMES PROTEIN"/>
    <property type="match status" value="1"/>
</dbReference>
<keyword evidence="5" id="KW-0539">Nucleus</keyword>
<evidence type="ECO:0000256" key="5">
    <source>
        <dbReference type="ARBA" id="ARBA00023242"/>
    </source>
</evidence>
<dbReference type="SUPFAM" id="SSF52540">
    <property type="entry name" value="P-loop containing nucleoside triphosphate hydrolases"/>
    <property type="match status" value="1"/>
</dbReference>
<evidence type="ECO:0000256" key="2">
    <source>
        <dbReference type="ARBA" id="ARBA00022741"/>
    </source>
</evidence>
<evidence type="ECO:0000256" key="3">
    <source>
        <dbReference type="ARBA" id="ARBA00022840"/>
    </source>
</evidence>
<feature type="region of interest" description="Disordered" evidence="7">
    <location>
        <begin position="74"/>
        <end position="103"/>
    </location>
</feature>
<sequence>MNVFDEYHDLSCRVEPAARNGEKNDDIREIYYHIVGDTLVVDTLEEATRLDKKYRGKYPLCNYVGDCLERNGSITGGGRPARNRMRTDSLPISHQHDNRKQNDSKINAQMQSVAAQLANTEDQLRVVNEAIAECEPQIKYHVEQVAKLKKQIVFNEAAVKSLTESIADLELSSAVRPHHIECSEEELSTRKGVVAHMKKQLVDEQKIASQIKKDRDAGEVKARKMFDELVGKHKEQLRLTTERIEQMEADIARERAMLENNPAHITAVKKQLKDLGESYKVTSGVARQYSEVDSVVHNREEEENQEKLRVVSTDLKVALEDYTRVSNERVAADKKYQESLEVYRGMSANMEEINKMIDKAEGKIDHYENLLEEVANGWLTAESLDPSAKYCRTWEDDFQEKVNDGYLIMPEEVDADIIDYRSLYESTPVTVQAPGNIQQLKGMLHNLEVTAENFRIQHDEKGITHYATLVSLQLNELTSASKYVDKLHKHRVKLHDLKMARYEEFSQALSFLGTTTQMLYQLITNGGDASLKFVEEGRSMDPFSGGIKFSVRPATKSWKLIENLSGGEKTLASLCFVFAMHHFRATPLYVMDEIDAALDLNNVRLIANYIKNSERTRNAQFVIISLRNQMFEVGNRLIGIYKTDGSTKHVIINPDKIDEINKGARKTLDNELKELMRKKKREERRARGEEDPEDEEEQLAHSMQRVSLANKRPCLNLLDC</sequence>
<feature type="domain" description="RecF/RecN/SMC N-terminal" evidence="8">
    <location>
        <begin position="286"/>
        <end position="646"/>
    </location>
</feature>
<dbReference type="Proteomes" id="UP000095282">
    <property type="component" value="Unplaced"/>
</dbReference>
<proteinExistence type="predicted"/>
<dbReference type="GO" id="GO:0005634">
    <property type="term" value="C:nucleus"/>
    <property type="evidence" value="ECO:0007669"/>
    <property type="project" value="UniProtKB-SubCell"/>
</dbReference>
<reference evidence="10" key="1">
    <citation type="submission" date="2016-11" db="UniProtKB">
        <authorList>
            <consortium name="WormBaseParasite"/>
        </authorList>
    </citation>
    <scope>IDENTIFICATION</scope>
</reference>
<keyword evidence="3" id="KW-0067">ATP-binding</keyword>
<dbReference type="GO" id="GO:0000796">
    <property type="term" value="C:condensin complex"/>
    <property type="evidence" value="ECO:0007669"/>
    <property type="project" value="TreeGrafter"/>
</dbReference>
<dbReference type="AlphaFoldDB" id="A0A1I7TQU1"/>
<feature type="coiled-coil region" evidence="6">
    <location>
        <begin position="343"/>
        <end position="377"/>
    </location>
</feature>
<dbReference type="Pfam" id="PF02463">
    <property type="entry name" value="SMC_N"/>
    <property type="match status" value="1"/>
</dbReference>
<organism evidence="9 10">
    <name type="scientific">Caenorhabditis tropicalis</name>
    <dbReference type="NCBI Taxonomy" id="1561998"/>
    <lineage>
        <taxon>Eukaryota</taxon>
        <taxon>Metazoa</taxon>
        <taxon>Ecdysozoa</taxon>
        <taxon>Nematoda</taxon>
        <taxon>Chromadorea</taxon>
        <taxon>Rhabditida</taxon>
        <taxon>Rhabditina</taxon>
        <taxon>Rhabditomorpha</taxon>
        <taxon>Rhabditoidea</taxon>
        <taxon>Rhabditidae</taxon>
        <taxon>Peloderinae</taxon>
        <taxon>Caenorhabditis</taxon>
    </lineage>
</organism>
<dbReference type="Gene3D" id="3.40.50.300">
    <property type="entry name" value="P-loop containing nucleotide triphosphate hydrolases"/>
    <property type="match status" value="1"/>
</dbReference>